<evidence type="ECO:0000259" key="1">
    <source>
        <dbReference type="Pfam" id="PF16242"/>
    </source>
</evidence>
<dbReference type="PANTHER" id="PTHR34818">
    <property type="entry name" value="PROTEIN BLI-3"/>
    <property type="match status" value="1"/>
</dbReference>
<organism evidence="2 3">
    <name type="scientific">Brachybacterium endophyticum</name>
    <dbReference type="NCBI Taxonomy" id="2182385"/>
    <lineage>
        <taxon>Bacteria</taxon>
        <taxon>Bacillati</taxon>
        <taxon>Actinomycetota</taxon>
        <taxon>Actinomycetes</taxon>
        <taxon>Micrococcales</taxon>
        <taxon>Dermabacteraceae</taxon>
        <taxon>Brachybacterium</taxon>
    </lineage>
</organism>
<gene>
    <name evidence="2" type="ORF">DEO23_00670</name>
</gene>
<dbReference type="InterPro" id="IPR038725">
    <property type="entry name" value="YdaG_split_barrel_FMN-bd"/>
</dbReference>
<proteinExistence type="predicted"/>
<dbReference type="AlphaFoldDB" id="A0A2U2RN01"/>
<evidence type="ECO:0000313" key="2">
    <source>
        <dbReference type="EMBL" id="PWH07211.1"/>
    </source>
</evidence>
<protein>
    <submittedName>
        <fullName evidence="2">General stress protein</fullName>
    </submittedName>
</protein>
<name>A0A2U2RN01_9MICO</name>
<dbReference type="Gene3D" id="2.30.110.10">
    <property type="entry name" value="Electron Transport, Fmn-binding Protein, Chain A"/>
    <property type="match status" value="1"/>
</dbReference>
<dbReference type="Proteomes" id="UP000245590">
    <property type="component" value="Unassembled WGS sequence"/>
</dbReference>
<reference evidence="2 3" key="1">
    <citation type="submission" date="2018-05" db="EMBL/GenBank/DDBJ databases">
        <title>Brachybacterium sp. M1HQ-2T, whole genome shotgun sequence.</title>
        <authorList>
            <person name="Tuo L."/>
        </authorList>
    </citation>
    <scope>NUCLEOTIDE SEQUENCE [LARGE SCALE GENOMIC DNA]</scope>
    <source>
        <strain evidence="2 3">M1HQ-2</strain>
    </source>
</reference>
<dbReference type="EMBL" id="QFKX01000001">
    <property type="protein sequence ID" value="PWH07211.1"/>
    <property type="molecule type" value="Genomic_DNA"/>
</dbReference>
<accession>A0A2U2RN01</accession>
<comment type="caution">
    <text evidence="2">The sequence shown here is derived from an EMBL/GenBank/DDBJ whole genome shotgun (WGS) entry which is preliminary data.</text>
</comment>
<keyword evidence="3" id="KW-1185">Reference proteome</keyword>
<evidence type="ECO:0000313" key="3">
    <source>
        <dbReference type="Proteomes" id="UP000245590"/>
    </source>
</evidence>
<dbReference type="InterPro" id="IPR012349">
    <property type="entry name" value="Split_barrel_FMN-bd"/>
</dbReference>
<dbReference type="InterPro" id="IPR052917">
    <property type="entry name" value="Stress-Dev_Protein"/>
</dbReference>
<dbReference type="OrthoDB" id="1432662at2"/>
<sequence length="160" mass="17202">MTTEDLSQDTVVDTLRESRFVMLTTARADGTLLSHPMTAQEVTDDADVWFFVGLQGDQADALHGNPHVNIAVAKAGTWLSVAGRVEFVDDRAKIDELWDDEAGAYFEHGKEDPNVGLIRVTSDSAQFWGLPGGRASALAKITKARLTGQKPGGSSATTEL</sequence>
<feature type="domain" description="General stress protein FMN-binding split barrel" evidence="1">
    <location>
        <begin position="9"/>
        <end position="151"/>
    </location>
</feature>
<dbReference type="PANTHER" id="PTHR34818:SF1">
    <property type="entry name" value="PROTEIN BLI-3"/>
    <property type="match status" value="1"/>
</dbReference>
<dbReference type="SUPFAM" id="SSF50475">
    <property type="entry name" value="FMN-binding split barrel"/>
    <property type="match status" value="1"/>
</dbReference>
<dbReference type="Pfam" id="PF16242">
    <property type="entry name" value="Pyrid_ox_like"/>
    <property type="match status" value="1"/>
</dbReference>
<dbReference type="RefSeq" id="WP_109274095.1">
    <property type="nucleotide sequence ID" value="NZ_QFKX01000001.1"/>
</dbReference>